<comment type="similarity">
    <text evidence="2">Belongs to the ATP-dependent AMP-binding enzyme family.</text>
</comment>
<dbReference type="GO" id="GO:0031177">
    <property type="term" value="F:phosphopantetheine binding"/>
    <property type="evidence" value="ECO:0007669"/>
    <property type="project" value="TreeGrafter"/>
</dbReference>
<sequence length="1836" mass="205514">QEGATLFMGLLSTVYALLYRYTNQTDIIIGSPVAGRDHIDLEPQIGCFLNTVALRTQVAGEGSYLDLLHSVKDTTLQAYEHQLYPFDELIETLELQRDMSRSALFDVMVVLQNTGEKVTTGFNDQSVRPLEGVEDVVSKFDLTLTFREENDTIRFNIEYSTDLFEKETIVRLAGHFQQLLAVMLQQPESSLNCAVFINTEEQEKLYAFNPAPSYLPSEKTIITLFEEQVLKTPQNTALVFEDVSLSYEELNKTVNRFSRYLRTKYNIQPDDLIAIMLERSEWMVIGMLAILKSGAAYVPVDVQYPEARIAYILEDTRCKVTVDEKEVAAFLAVQDQYDDNNPVEIAGPGHLAYVIYTSGTTGKPKGVLIEHVSLIDYSDTYRIKFGIADSDVILQLSSISFDIHIEEVFPTLISGAVLVMGRNGQKDMDETVKLVYERKVTVISATPLVLKELNDSISGVTNLRLLISGGERFNPYYVAQFVEKISIVDGYGPTECTVCSTYHDIVSLDQAPAIGKPAPNRSVYIVNEQCLLQPLGIVGEICISGIGLARGYLNKPELTAEKFVDNPFRPGELMYKSGDLGRWLPNGDIEFVGRKDDQLKIRGYRIEAGEIEATLQSFPGVTAAVVTAWLTPQGDKELVAYLVSEQQVQTSEVTAFLGNILPAYMVPYYYVVMDALPLNSNGKVDRRQLPSPATDALASDVTYHPPVNPVQSALVQLWQELLNRNQVGIHDDFFRLGGHSLKATRLVSQIYKTLEVKIGLKDIFLHPVLEDLAALIMSMQRTAYANIPVVAPSVSYPLSSSQRRLWVISQLEGGNAAYNMPGVYVFEGTLNTDALEAAFYSLIARHEILRTVFREDESGEVRQYILDKDSIGFALQEEDLRACPDADEALMRGLNRVALTPFSLSEGPLLRACLYRQSDEKSVFACTMHHIVSDGWSMGIMMKELLYFYNAAAAGTSLSLPPLRLQYKDYAAWQQQQLSGPLLRTYRSYWHQQLEGELPVLELPADKIRTAVKSYRGSSITHVISEELTDQLKSFCLNNGSTLFMGLLSCVNALLYCYTEQHDIIIGSPVAGREHADLEDQIGFYVNTLPLRTRFSGSDSFLRLLHHVRQVTVDAYTYQLYPFDMLVDELDLPRDTSRNPLFDVMVVLQEAAEDNRTSPVLEGVQVMPYPEDTAKPNKFDVLFSFREIAGRLHLTIDHNSDLYNSNKVRKMAVHLEQLLVAVLKNPDIELERIAYLDAGEETKLISGFNAIPENYDTDKTVTDLFIEQVHNTPDKIALVYGSKVFTYRQVYEKAAGLSAYLYRQGEIQAGDIIAIHLPRGEWQVISILAVMFAGAAYLPIDTRFPAERVDFIVSESNCRFVIDENFLNTFEVLQPDTDQSVLFRHASSDDPAYVIYTSGSTGKPKGVVSNHRALVTYLRSIAREYDFTADERVVQISNISFDASVEQLFLTLTSGAALYLINEDELMNADALREFIGERGITHLHTVPALLETFVLPENHWVKRIVAAGESCPVALVNKFAGPVDFFNKYGPTEATISVTIFKASGEMNKAEYVPIGRPLSHVKVFIMNRKNMLVPEGVTGEICIRTTALATGYLHQPELTAEKFIPAPFGEDGYMYRTGDLGYWRADGNIILTGRRDDQVKIRGYRIETGEVESVLRGYEGVDSAVVYVRKDHQGNNQLMACFVAACEIDIPSLRAFMSSSLPVYMQPVFYKQIAALPLLSNGKIHRGRLPEPDSLHAEVVSIAPRTETETSIAAIWEEVLGKKQIGVNDNFFQLGGHSLKAVRVLQLMQATFRVKIELSVFYMDPYVEALATEIDHLRWLSAAENSGGADKVII</sequence>
<feature type="domain" description="Carrier" evidence="5">
    <location>
        <begin position="1745"/>
        <end position="1820"/>
    </location>
</feature>
<dbReference type="InterPro" id="IPR042099">
    <property type="entry name" value="ANL_N_sf"/>
</dbReference>
<dbReference type="GO" id="GO:0003824">
    <property type="term" value="F:catalytic activity"/>
    <property type="evidence" value="ECO:0007669"/>
    <property type="project" value="InterPro"/>
</dbReference>
<dbReference type="STRING" id="634771.SAMN04488128_11125"/>
<dbReference type="OrthoDB" id="9778690at2"/>
<dbReference type="InterPro" id="IPR006162">
    <property type="entry name" value="Ppantetheine_attach_site"/>
</dbReference>
<dbReference type="SUPFAM" id="SSF47336">
    <property type="entry name" value="ACP-like"/>
    <property type="match status" value="2"/>
</dbReference>
<organism evidence="6 7">
    <name type="scientific">Chitinophaga eiseniae</name>
    <dbReference type="NCBI Taxonomy" id="634771"/>
    <lineage>
        <taxon>Bacteria</taxon>
        <taxon>Pseudomonadati</taxon>
        <taxon>Bacteroidota</taxon>
        <taxon>Chitinophagia</taxon>
        <taxon>Chitinophagales</taxon>
        <taxon>Chitinophagaceae</taxon>
        <taxon>Chitinophaga</taxon>
    </lineage>
</organism>
<reference evidence="7" key="1">
    <citation type="submission" date="2017-02" db="EMBL/GenBank/DDBJ databases">
        <authorList>
            <person name="Varghese N."/>
            <person name="Submissions S."/>
        </authorList>
    </citation>
    <scope>NUCLEOTIDE SEQUENCE [LARGE SCALE GENOMIC DNA]</scope>
    <source>
        <strain evidence="7">DSM 22224</strain>
    </source>
</reference>
<keyword evidence="4" id="KW-0597">Phosphoprotein</keyword>
<dbReference type="FunFam" id="2.30.38.10:FF:000001">
    <property type="entry name" value="Non-ribosomal peptide synthetase PvdI"/>
    <property type="match status" value="1"/>
</dbReference>
<dbReference type="GO" id="GO:0005829">
    <property type="term" value="C:cytosol"/>
    <property type="evidence" value="ECO:0007669"/>
    <property type="project" value="TreeGrafter"/>
</dbReference>
<dbReference type="NCBIfam" id="TIGR01733">
    <property type="entry name" value="AA-adenyl-dom"/>
    <property type="match status" value="2"/>
</dbReference>
<dbReference type="PROSITE" id="PS00455">
    <property type="entry name" value="AMP_BINDING"/>
    <property type="match status" value="2"/>
</dbReference>
<dbReference type="FunFam" id="3.40.50.980:FF:000001">
    <property type="entry name" value="Non-ribosomal peptide synthetase"/>
    <property type="match status" value="1"/>
</dbReference>
<dbReference type="Pfam" id="PF00501">
    <property type="entry name" value="AMP-binding"/>
    <property type="match status" value="2"/>
</dbReference>
<evidence type="ECO:0000256" key="2">
    <source>
        <dbReference type="ARBA" id="ARBA00006432"/>
    </source>
</evidence>
<accession>A0A1T4U6K6</accession>
<keyword evidence="7" id="KW-1185">Reference proteome</keyword>
<evidence type="ECO:0000313" key="6">
    <source>
        <dbReference type="EMBL" id="SKA48324.1"/>
    </source>
</evidence>
<dbReference type="CDD" id="cd19531">
    <property type="entry name" value="LCL_NRPS-like"/>
    <property type="match status" value="1"/>
</dbReference>
<name>A0A1T4U6K6_9BACT</name>
<dbReference type="InterPro" id="IPR023213">
    <property type="entry name" value="CAT-like_dom_sf"/>
</dbReference>
<feature type="non-terminal residue" evidence="6">
    <location>
        <position position="1"/>
    </location>
</feature>
<dbReference type="FunFam" id="1.10.1200.10:FF:000005">
    <property type="entry name" value="Nonribosomal peptide synthetase 1"/>
    <property type="match status" value="2"/>
</dbReference>
<dbReference type="Gene3D" id="3.40.50.12780">
    <property type="entry name" value="N-terminal domain of ligase-like"/>
    <property type="match status" value="2"/>
</dbReference>
<protein>
    <submittedName>
        <fullName evidence="6">Amino acid adenylation domain-containing protein</fullName>
    </submittedName>
</protein>
<dbReference type="SUPFAM" id="SSF52777">
    <property type="entry name" value="CoA-dependent acyltransferases"/>
    <property type="match status" value="3"/>
</dbReference>
<dbReference type="Gene3D" id="3.30.559.30">
    <property type="entry name" value="Nonribosomal peptide synthetase, condensation domain"/>
    <property type="match status" value="2"/>
</dbReference>
<evidence type="ECO:0000313" key="7">
    <source>
        <dbReference type="Proteomes" id="UP000190367"/>
    </source>
</evidence>
<evidence type="ECO:0000259" key="5">
    <source>
        <dbReference type="PROSITE" id="PS50075"/>
    </source>
</evidence>
<dbReference type="InterPro" id="IPR001242">
    <property type="entry name" value="Condensation_dom"/>
</dbReference>
<dbReference type="PROSITE" id="PS50075">
    <property type="entry name" value="CARRIER"/>
    <property type="match status" value="2"/>
</dbReference>
<evidence type="ECO:0000256" key="1">
    <source>
        <dbReference type="ARBA" id="ARBA00001957"/>
    </source>
</evidence>
<evidence type="ECO:0000256" key="4">
    <source>
        <dbReference type="ARBA" id="ARBA00022553"/>
    </source>
</evidence>
<dbReference type="InterPro" id="IPR009081">
    <property type="entry name" value="PP-bd_ACP"/>
</dbReference>
<dbReference type="Pfam" id="PF00668">
    <property type="entry name" value="Condensation"/>
    <property type="match status" value="2"/>
</dbReference>
<dbReference type="EMBL" id="FUWZ01000011">
    <property type="protein sequence ID" value="SKA48324.1"/>
    <property type="molecule type" value="Genomic_DNA"/>
</dbReference>
<dbReference type="GO" id="GO:0043041">
    <property type="term" value="P:amino acid activation for nonribosomal peptide biosynthetic process"/>
    <property type="evidence" value="ECO:0007669"/>
    <property type="project" value="TreeGrafter"/>
</dbReference>
<keyword evidence="3" id="KW-0596">Phosphopantetheine</keyword>
<feature type="domain" description="Carrier" evidence="5">
    <location>
        <begin position="705"/>
        <end position="780"/>
    </location>
</feature>
<dbReference type="NCBIfam" id="NF003417">
    <property type="entry name" value="PRK04813.1"/>
    <property type="match status" value="2"/>
</dbReference>
<gene>
    <name evidence="6" type="ORF">SAMN04488128_11125</name>
</gene>
<dbReference type="Gene3D" id="1.10.1200.10">
    <property type="entry name" value="ACP-like"/>
    <property type="match status" value="2"/>
</dbReference>
<dbReference type="Pfam" id="PF00550">
    <property type="entry name" value="PP-binding"/>
    <property type="match status" value="2"/>
</dbReference>
<dbReference type="Gene3D" id="3.30.559.10">
    <property type="entry name" value="Chloramphenicol acetyltransferase-like domain"/>
    <property type="match status" value="2"/>
</dbReference>
<dbReference type="Gene3D" id="3.30.300.30">
    <property type="match status" value="2"/>
</dbReference>
<evidence type="ECO:0000256" key="3">
    <source>
        <dbReference type="ARBA" id="ARBA00022450"/>
    </source>
</evidence>
<dbReference type="Proteomes" id="UP000190367">
    <property type="component" value="Unassembled WGS sequence"/>
</dbReference>
<dbReference type="InterPro" id="IPR045851">
    <property type="entry name" value="AMP-bd_C_sf"/>
</dbReference>
<dbReference type="InterPro" id="IPR010071">
    <property type="entry name" value="AA_adenyl_dom"/>
</dbReference>
<dbReference type="SUPFAM" id="SSF56801">
    <property type="entry name" value="Acetyl-CoA synthetase-like"/>
    <property type="match status" value="2"/>
</dbReference>
<dbReference type="InterPro" id="IPR000873">
    <property type="entry name" value="AMP-dep_synth/lig_dom"/>
</dbReference>
<proteinExistence type="inferred from homology"/>
<dbReference type="PANTHER" id="PTHR45527:SF1">
    <property type="entry name" value="FATTY ACID SYNTHASE"/>
    <property type="match status" value="1"/>
</dbReference>
<dbReference type="Pfam" id="PF13193">
    <property type="entry name" value="AMP-binding_C"/>
    <property type="match status" value="1"/>
</dbReference>
<dbReference type="InterPro" id="IPR036736">
    <property type="entry name" value="ACP-like_sf"/>
</dbReference>
<dbReference type="InterPro" id="IPR020845">
    <property type="entry name" value="AMP-binding_CS"/>
</dbReference>
<comment type="cofactor">
    <cofactor evidence="1">
        <name>pantetheine 4'-phosphate</name>
        <dbReference type="ChEBI" id="CHEBI:47942"/>
    </cofactor>
</comment>
<dbReference type="InterPro" id="IPR025110">
    <property type="entry name" value="AMP-bd_C"/>
</dbReference>
<dbReference type="CDD" id="cd05930">
    <property type="entry name" value="A_NRPS"/>
    <property type="match status" value="2"/>
</dbReference>
<dbReference type="RefSeq" id="WP_143313350.1">
    <property type="nucleotide sequence ID" value="NZ_FUWZ01000011.1"/>
</dbReference>
<dbReference type="FunFam" id="3.30.300.30:FF:000010">
    <property type="entry name" value="Enterobactin synthetase component F"/>
    <property type="match status" value="1"/>
</dbReference>
<dbReference type="PROSITE" id="PS00012">
    <property type="entry name" value="PHOSPHOPANTETHEINE"/>
    <property type="match status" value="2"/>
</dbReference>
<dbReference type="GO" id="GO:0044550">
    <property type="term" value="P:secondary metabolite biosynthetic process"/>
    <property type="evidence" value="ECO:0007669"/>
    <property type="project" value="TreeGrafter"/>
</dbReference>
<dbReference type="PANTHER" id="PTHR45527">
    <property type="entry name" value="NONRIBOSOMAL PEPTIDE SYNTHETASE"/>
    <property type="match status" value="1"/>
</dbReference>